<name>A0A316F9C4_9GAMM</name>
<dbReference type="Pfam" id="PF00588">
    <property type="entry name" value="SpoU_methylase"/>
    <property type="match status" value="1"/>
</dbReference>
<dbReference type="InterPro" id="IPR033671">
    <property type="entry name" value="TrmH"/>
</dbReference>
<dbReference type="EC" id="2.1.1.34" evidence="7"/>
<organism evidence="10 11">
    <name type="scientific">Pleionea mediterranea</name>
    <dbReference type="NCBI Taxonomy" id="523701"/>
    <lineage>
        <taxon>Bacteria</taxon>
        <taxon>Pseudomonadati</taxon>
        <taxon>Pseudomonadota</taxon>
        <taxon>Gammaproteobacteria</taxon>
        <taxon>Oceanospirillales</taxon>
        <taxon>Pleioneaceae</taxon>
        <taxon>Pleionea</taxon>
    </lineage>
</organism>
<dbReference type="InterPro" id="IPR029028">
    <property type="entry name" value="Alpha/beta_knot_MTases"/>
</dbReference>
<keyword evidence="6 7" id="KW-0694">RNA-binding</keyword>
<comment type="similarity">
    <text evidence="7">Belongs to the class IV-like SAM-binding methyltransferase superfamily. RNA methyltransferase TrmH family.</text>
</comment>
<evidence type="ECO:0000256" key="2">
    <source>
        <dbReference type="ARBA" id="ARBA00022603"/>
    </source>
</evidence>
<evidence type="ECO:0000313" key="10">
    <source>
        <dbReference type="EMBL" id="PWK42816.1"/>
    </source>
</evidence>
<dbReference type="Pfam" id="PF12105">
    <property type="entry name" value="SpoU_methylas_C"/>
    <property type="match status" value="1"/>
</dbReference>
<dbReference type="GO" id="GO:0000049">
    <property type="term" value="F:tRNA binding"/>
    <property type="evidence" value="ECO:0007669"/>
    <property type="project" value="UniProtKB-UniRule"/>
</dbReference>
<dbReference type="OrthoDB" id="9794400at2"/>
<dbReference type="InterPro" id="IPR001537">
    <property type="entry name" value="SpoU_MeTrfase"/>
</dbReference>
<proteinExistence type="inferred from homology"/>
<keyword evidence="4 7" id="KW-0949">S-adenosyl-L-methionine</keyword>
<dbReference type="InterPro" id="IPR029026">
    <property type="entry name" value="tRNA_m1G_MTases_N"/>
</dbReference>
<sequence length="228" mass="25632">MKENRLARIEALLNDRQPDLTVLMDQVHKPHNLAAIVRTADAVGIGEVHAVRAEGNIHRCSGTAMGSDRWVKANQYEKLDDALSVVKQQGMQVLAAHFSDRAVDFRSVDYTRPTCLLLGAEKEGVSDAAAEAADHHVLIPMLGMVQSLNVSVASSIILYEAQRQRSEAGMYGSRKISDELFERLKFEWLHPKIMRFCHKHNLPYPVINEQGDVDDDYWQSLRKKVSGQ</sequence>
<dbReference type="NCBIfam" id="NF008295">
    <property type="entry name" value="PRK11081.1"/>
    <property type="match status" value="1"/>
</dbReference>
<evidence type="ECO:0000313" key="11">
    <source>
        <dbReference type="Proteomes" id="UP000245790"/>
    </source>
</evidence>
<comment type="caution">
    <text evidence="7">Lacks conserved residue(s) required for the propagation of feature annotation.</text>
</comment>
<dbReference type="PANTHER" id="PTHR43453">
    <property type="entry name" value="RRNA METHYLASE-LIKE"/>
    <property type="match status" value="1"/>
</dbReference>
<dbReference type="InterPro" id="IPR022724">
    <property type="entry name" value="rRNA_MeTrfase_SpoU_C"/>
</dbReference>
<reference evidence="10 11" key="1">
    <citation type="submission" date="2018-05" db="EMBL/GenBank/DDBJ databases">
        <title>Genomic Encyclopedia of Type Strains, Phase IV (KMG-IV): sequencing the most valuable type-strain genomes for metagenomic binning, comparative biology and taxonomic classification.</title>
        <authorList>
            <person name="Goeker M."/>
        </authorList>
    </citation>
    <scope>NUCLEOTIDE SEQUENCE [LARGE SCALE GENOMIC DNA]</scope>
    <source>
        <strain evidence="10 11">DSM 25350</strain>
    </source>
</reference>
<comment type="catalytic activity">
    <reaction evidence="7">
        <text>guanosine(18) in tRNA + S-adenosyl-L-methionine = 2'-O-methylguanosine(18) in tRNA + S-adenosyl-L-homocysteine + H(+)</text>
        <dbReference type="Rhea" id="RHEA:20077"/>
        <dbReference type="Rhea" id="RHEA-COMP:10190"/>
        <dbReference type="Rhea" id="RHEA-COMP:10192"/>
        <dbReference type="ChEBI" id="CHEBI:15378"/>
        <dbReference type="ChEBI" id="CHEBI:57856"/>
        <dbReference type="ChEBI" id="CHEBI:59789"/>
        <dbReference type="ChEBI" id="CHEBI:74269"/>
        <dbReference type="ChEBI" id="CHEBI:74445"/>
        <dbReference type="EC" id="2.1.1.34"/>
    </reaction>
</comment>
<evidence type="ECO:0000256" key="4">
    <source>
        <dbReference type="ARBA" id="ARBA00022691"/>
    </source>
</evidence>
<evidence type="ECO:0000259" key="9">
    <source>
        <dbReference type="Pfam" id="PF12105"/>
    </source>
</evidence>
<dbReference type="GO" id="GO:0002938">
    <property type="term" value="P:tRNA guanine ribose methylation"/>
    <property type="evidence" value="ECO:0007669"/>
    <property type="project" value="UniProtKB-UniRule"/>
</dbReference>
<dbReference type="Gene3D" id="3.40.1280.10">
    <property type="match status" value="1"/>
</dbReference>
<dbReference type="HAMAP" id="MF_02060">
    <property type="entry name" value="tRNA_methyltr_TrmH"/>
    <property type="match status" value="1"/>
</dbReference>
<feature type="binding site" evidence="7">
    <location>
        <position position="139"/>
    </location>
    <ligand>
        <name>S-adenosyl-L-methionine</name>
        <dbReference type="ChEBI" id="CHEBI:59789"/>
    </ligand>
</feature>
<dbReference type="PANTHER" id="PTHR43453:SF1">
    <property type="entry name" value="TRNA_RRNA METHYLTRANSFERASE SPOU TYPE DOMAIN-CONTAINING PROTEIN"/>
    <property type="match status" value="1"/>
</dbReference>
<feature type="domain" description="tRNA/rRNA methyltransferase SpoU type" evidence="8">
    <location>
        <begin position="20"/>
        <end position="159"/>
    </location>
</feature>
<comment type="caution">
    <text evidence="10">The sequence shown here is derived from an EMBL/GenBank/DDBJ whole genome shotgun (WGS) entry which is preliminary data.</text>
</comment>
<evidence type="ECO:0000259" key="8">
    <source>
        <dbReference type="Pfam" id="PF00588"/>
    </source>
</evidence>
<dbReference type="RefSeq" id="WP_109765082.1">
    <property type="nucleotide sequence ID" value="NZ_QGGU01000017.1"/>
</dbReference>
<evidence type="ECO:0000256" key="1">
    <source>
        <dbReference type="ARBA" id="ARBA00022555"/>
    </source>
</evidence>
<dbReference type="AlphaFoldDB" id="A0A316F9C4"/>
<accession>A0A316F9C4</accession>
<dbReference type="Proteomes" id="UP000245790">
    <property type="component" value="Unassembled WGS sequence"/>
</dbReference>
<evidence type="ECO:0000256" key="5">
    <source>
        <dbReference type="ARBA" id="ARBA00022694"/>
    </source>
</evidence>
<keyword evidence="1 7" id="KW-0820">tRNA-binding</keyword>
<keyword evidence="2 7" id="KW-0489">Methyltransferase</keyword>
<comment type="function">
    <text evidence="7">Catalyzes the 2'-O methylation of guanosine at position 18 in tRNA.</text>
</comment>
<dbReference type="GO" id="GO:0141100">
    <property type="term" value="F:tRNA (guanine(18)-2'-O)-methyltransferase activity"/>
    <property type="evidence" value="ECO:0007669"/>
    <property type="project" value="UniProtKB-UniRule"/>
</dbReference>
<protein>
    <recommendedName>
        <fullName evidence="7">tRNA (guanosine(18)-2'-O)-methyltransferase</fullName>
        <ecNumber evidence="7">2.1.1.34</ecNumber>
    </recommendedName>
    <alternativeName>
        <fullName evidence="7">tRNA [Gm18] methyltransferase</fullName>
    </alternativeName>
</protein>
<keyword evidence="5 7" id="KW-0819">tRNA processing</keyword>
<evidence type="ECO:0000256" key="3">
    <source>
        <dbReference type="ARBA" id="ARBA00022679"/>
    </source>
</evidence>
<gene>
    <name evidence="7" type="primary">trmH</name>
    <name evidence="10" type="ORF">C8D97_11718</name>
</gene>
<keyword evidence="11" id="KW-1185">Reference proteome</keyword>
<dbReference type="SUPFAM" id="SSF75217">
    <property type="entry name" value="alpha/beta knot"/>
    <property type="match status" value="1"/>
</dbReference>
<evidence type="ECO:0000256" key="7">
    <source>
        <dbReference type="HAMAP-Rule" id="MF_02060"/>
    </source>
</evidence>
<feature type="domain" description="RNA methyltransferase SpoU/TrmH type C-terminal" evidence="9">
    <location>
        <begin position="163"/>
        <end position="215"/>
    </location>
</feature>
<dbReference type="EMBL" id="QGGU01000017">
    <property type="protein sequence ID" value="PWK42816.1"/>
    <property type="molecule type" value="Genomic_DNA"/>
</dbReference>
<feature type="binding site" evidence="7">
    <location>
        <position position="148"/>
    </location>
    <ligand>
        <name>S-adenosyl-L-methionine</name>
        <dbReference type="ChEBI" id="CHEBI:59789"/>
    </ligand>
</feature>
<keyword evidence="3 7" id="KW-0808">Transferase</keyword>
<dbReference type="CDD" id="cd18092">
    <property type="entry name" value="SpoU-like_TrmH"/>
    <property type="match status" value="1"/>
</dbReference>
<evidence type="ECO:0000256" key="6">
    <source>
        <dbReference type="ARBA" id="ARBA00022884"/>
    </source>
</evidence>